<dbReference type="Gene3D" id="3.75.10.10">
    <property type="entry name" value="L-arginine/glycine Amidinotransferase, Chain A"/>
    <property type="match status" value="1"/>
</dbReference>
<protein>
    <submittedName>
        <fullName evidence="2">Peptidylarginine deiminase-like protein</fullName>
    </submittedName>
</protein>
<organism evidence="2 3">
    <name type="scientific">Idiomarina xiamenensis 10-D-4</name>
    <dbReference type="NCBI Taxonomy" id="740709"/>
    <lineage>
        <taxon>Bacteria</taxon>
        <taxon>Pseudomonadati</taxon>
        <taxon>Pseudomonadota</taxon>
        <taxon>Gammaproteobacteria</taxon>
        <taxon>Alteromonadales</taxon>
        <taxon>Idiomarinaceae</taxon>
        <taxon>Idiomarina</taxon>
    </lineage>
</organism>
<dbReference type="InterPro" id="IPR007466">
    <property type="entry name" value="Peptidyl-Arg-deiminase_porph"/>
</dbReference>
<dbReference type="PANTHER" id="PTHR31377">
    <property type="entry name" value="AGMATINE DEIMINASE-RELATED"/>
    <property type="match status" value="1"/>
</dbReference>
<dbReference type="GO" id="GO:0004668">
    <property type="term" value="F:protein-arginine deiminase activity"/>
    <property type="evidence" value="ECO:0007669"/>
    <property type="project" value="InterPro"/>
</dbReference>
<dbReference type="Proteomes" id="UP000014115">
    <property type="component" value="Unassembled WGS sequence"/>
</dbReference>
<evidence type="ECO:0000313" key="2">
    <source>
        <dbReference type="EMBL" id="EKE84302.1"/>
    </source>
</evidence>
<keyword evidence="1" id="KW-0378">Hydrolase</keyword>
<name>K2KCE2_9GAMM</name>
<reference evidence="2 3" key="1">
    <citation type="journal article" date="2012" name="J. Bacteriol.">
        <title>Genome Sequence of Idiomarina xiamenensis Type Strain 10-D-4.</title>
        <authorList>
            <person name="Lai Q."/>
            <person name="Wang L."/>
            <person name="Wang W."/>
            <person name="Shao Z."/>
        </authorList>
    </citation>
    <scope>NUCLEOTIDE SEQUENCE [LARGE SCALE GENOMIC DNA]</scope>
    <source>
        <strain evidence="2 3">10-D-4</strain>
    </source>
</reference>
<evidence type="ECO:0000256" key="1">
    <source>
        <dbReference type="ARBA" id="ARBA00022801"/>
    </source>
</evidence>
<dbReference type="SUPFAM" id="SSF55909">
    <property type="entry name" value="Pentein"/>
    <property type="match status" value="1"/>
</dbReference>
<accession>K2KCE2</accession>
<evidence type="ECO:0000313" key="3">
    <source>
        <dbReference type="Proteomes" id="UP000014115"/>
    </source>
</evidence>
<keyword evidence="3" id="KW-1185">Reference proteome</keyword>
<sequence>MILANHPQALDVRTVAEWQRQAAIFILWPYRRDVWRDAALPVQQELVDWIADISHQQRCVVGVLPRLAAAVAKLLRCQLSTAQQHRVGLWLCHYDDAWPRDLSPTWMVDQAQRYSALCWRFDAWGGLYPNYARDQSLALRVAQAQAVQPVQQTLVFEGGALSHDGYGTALMARACIQRLAASSGLSANCYQQALQRRLRLRQLVCLDGFLSGDETLGHVDNVALFIDSQTLLVSLPESTEHPDQAALKENFQRLQGLRNCNGERYRVVALPQPQLLNVSANSTASIESRPGVLSRAQRPLLASYVNCLRSGRQLWVPQFGLSSDAQALTRLQEALPSLDIRPVRAIEMIRGGGGLHCMSEQLLNWPTGLTTLSSAP</sequence>
<gene>
    <name evidence="2" type="ORF">A10D4_06421</name>
</gene>
<dbReference type="GO" id="GO:0047632">
    <property type="term" value="F:agmatine deiminase activity"/>
    <property type="evidence" value="ECO:0007669"/>
    <property type="project" value="TreeGrafter"/>
</dbReference>
<proteinExistence type="predicted"/>
<dbReference type="OrthoDB" id="9808013at2"/>
<comment type="caution">
    <text evidence="2">The sequence shown here is derived from an EMBL/GenBank/DDBJ whole genome shotgun (WGS) entry which is preliminary data.</text>
</comment>
<dbReference type="AlphaFoldDB" id="K2KCE2"/>
<dbReference type="Pfam" id="PF04371">
    <property type="entry name" value="PAD_porph"/>
    <property type="match status" value="1"/>
</dbReference>
<dbReference type="EMBL" id="AMRG01000006">
    <property type="protein sequence ID" value="EKE84302.1"/>
    <property type="molecule type" value="Genomic_DNA"/>
</dbReference>
<dbReference type="PANTHER" id="PTHR31377:SF0">
    <property type="entry name" value="AGMATINE DEIMINASE-RELATED"/>
    <property type="match status" value="1"/>
</dbReference>
<dbReference type="STRING" id="740709.A10D4_06421"/>
<dbReference type="PATRIC" id="fig|740709.3.peg.1310"/>
<dbReference type="GO" id="GO:0009446">
    <property type="term" value="P:putrescine biosynthetic process"/>
    <property type="evidence" value="ECO:0007669"/>
    <property type="project" value="InterPro"/>
</dbReference>
<dbReference type="eggNOG" id="COG2957">
    <property type="taxonomic scope" value="Bacteria"/>
</dbReference>